<protein>
    <submittedName>
        <fullName evidence="5">Uncharacterized protein</fullName>
    </submittedName>
</protein>
<evidence type="ECO:0000256" key="1">
    <source>
        <dbReference type="ARBA" id="ARBA00006180"/>
    </source>
</evidence>
<evidence type="ECO:0000256" key="4">
    <source>
        <dbReference type="SAM" id="Phobius"/>
    </source>
</evidence>
<dbReference type="PANTHER" id="PTHR12634">
    <property type="entry name" value="SIT4 YEAST -ASSOCIATING PROTEIN-RELATED"/>
    <property type="match status" value="1"/>
</dbReference>
<keyword evidence="2" id="KW-0131">Cell cycle</keyword>
<evidence type="ECO:0000313" key="6">
    <source>
        <dbReference type="Proteomes" id="UP000023152"/>
    </source>
</evidence>
<accession>X6NJ86</accession>
<feature type="region of interest" description="Disordered" evidence="3">
    <location>
        <begin position="24"/>
        <end position="85"/>
    </location>
</feature>
<reference evidence="5 6" key="1">
    <citation type="journal article" date="2013" name="Curr. Biol.">
        <title>The Genome of the Foraminiferan Reticulomyxa filosa.</title>
        <authorList>
            <person name="Glockner G."/>
            <person name="Hulsmann N."/>
            <person name="Schleicher M."/>
            <person name="Noegel A.A."/>
            <person name="Eichinger L."/>
            <person name="Gallinger C."/>
            <person name="Pawlowski J."/>
            <person name="Sierra R."/>
            <person name="Euteneuer U."/>
            <person name="Pillet L."/>
            <person name="Moustafa A."/>
            <person name="Platzer M."/>
            <person name="Groth M."/>
            <person name="Szafranski K."/>
            <person name="Schliwa M."/>
        </authorList>
    </citation>
    <scope>NUCLEOTIDE SEQUENCE [LARGE SCALE GENOMIC DNA]</scope>
</reference>
<proteinExistence type="inferred from homology"/>
<sequence length="600" mass="68117">MILVRSMQNADAIIVSGDSVGINREESKVVTSETDRPNQTDVEIEELDDEESDSESENGSASASASTSSKSNMDSTTSSEEFEEMPESLKEKIELKFPAIVGEIFNCQIVQMLDTLLDVHKTYLSLLFAFLTQHNSNNISSSSSDTNDNSDAVFLSSQLTKCWCYVVLALFRRNPKTMLHYLKSQNGSILKQLIALIGDQNIVDLLIAIGISFIHIVITHFLQYIIYIHIYIYIVYCICTYTYIDRFLQQLKGWDPVTQNLHGLEEVSVWMFENDLINQLIDMLSPTQSSDMHDASSYILMDIISKADKAPNMLLLNEVMSPHSVQRLVTECILQEQIDMRSLNDNVSLANNCRSAMLASLSVLIALLRYHKNAKPTSRVASPLGIVNEMKEFVSESKDKEQGHEYIPFVLSFLCDHWSEFESLFQNSCYLGGLSKLSFSFVQVPVPLGPLRLKIVDLLVAVVDFPVEKVTTSLRSSSLLQTCMQLFWQYPWNNLLHTSVEHLIDSIVNGTSGPFKQILFEKCDLLNQLLHGYQSNQQHFQQFHIRLGYIGHLIRIANTIVKAQQDCTQIRQYCCQNALWMNFVHNELSQENDKLKIQLG</sequence>
<feature type="compositionally biased region" description="Basic and acidic residues" evidence="3">
    <location>
        <begin position="24"/>
        <end position="38"/>
    </location>
</feature>
<evidence type="ECO:0000313" key="5">
    <source>
        <dbReference type="EMBL" id="ETO25387.1"/>
    </source>
</evidence>
<feature type="transmembrane region" description="Helical" evidence="4">
    <location>
        <begin position="224"/>
        <end position="244"/>
    </location>
</feature>
<gene>
    <name evidence="5" type="ORF">RFI_11749</name>
</gene>
<comment type="similarity">
    <text evidence="1">Belongs to the SAPS family.</text>
</comment>
<dbReference type="InterPro" id="IPR007587">
    <property type="entry name" value="SAPS"/>
</dbReference>
<keyword evidence="4" id="KW-1133">Transmembrane helix</keyword>
<dbReference type="Pfam" id="PF04499">
    <property type="entry name" value="SAPS"/>
    <property type="match status" value="2"/>
</dbReference>
<dbReference type="AlphaFoldDB" id="X6NJ86"/>
<feature type="compositionally biased region" description="Acidic residues" evidence="3">
    <location>
        <begin position="42"/>
        <end position="56"/>
    </location>
</feature>
<name>X6NJ86_RETFI</name>
<organism evidence="5 6">
    <name type="scientific">Reticulomyxa filosa</name>
    <dbReference type="NCBI Taxonomy" id="46433"/>
    <lineage>
        <taxon>Eukaryota</taxon>
        <taxon>Sar</taxon>
        <taxon>Rhizaria</taxon>
        <taxon>Retaria</taxon>
        <taxon>Foraminifera</taxon>
        <taxon>Monothalamids</taxon>
        <taxon>Reticulomyxidae</taxon>
        <taxon>Reticulomyxa</taxon>
    </lineage>
</organism>
<dbReference type="OrthoDB" id="295029at2759"/>
<dbReference type="EMBL" id="ASPP01008574">
    <property type="protein sequence ID" value="ETO25387.1"/>
    <property type="molecule type" value="Genomic_DNA"/>
</dbReference>
<feature type="transmembrane region" description="Helical" evidence="4">
    <location>
        <begin position="193"/>
        <end position="218"/>
    </location>
</feature>
<dbReference type="PANTHER" id="PTHR12634:SF8">
    <property type="entry name" value="FIERY MOUNTAIN, ISOFORM D"/>
    <property type="match status" value="1"/>
</dbReference>
<keyword evidence="4" id="KW-0472">Membrane</keyword>
<dbReference type="GO" id="GO:0019888">
    <property type="term" value="F:protein phosphatase regulator activity"/>
    <property type="evidence" value="ECO:0007669"/>
    <property type="project" value="TreeGrafter"/>
</dbReference>
<keyword evidence="6" id="KW-1185">Reference proteome</keyword>
<keyword evidence="4" id="KW-0812">Transmembrane</keyword>
<dbReference type="Proteomes" id="UP000023152">
    <property type="component" value="Unassembled WGS sequence"/>
</dbReference>
<evidence type="ECO:0000256" key="2">
    <source>
        <dbReference type="ARBA" id="ARBA00023306"/>
    </source>
</evidence>
<comment type="caution">
    <text evidence="5">The sequence shown here is derived from an EMBL/GenBank/DDBJ whole genome shotgun (WGS) entry which is preliminary data.</text>
</comment>
<evidence type="ECO:0000256" key="3">
    <source>
        <dbReference type="SAM" id="MobiDB-lite"/>
    </source>
</evidence>
<dbReference type="GO" id="GO:0019903">
    <property type="term" value="F:protein phosphatase binding"/>
    <property type="evidence" value="ECO:0007669"/>
    <property type="project" value="InterPro"/>
</dbReference>
<feature type="compositionally biased region" description="Low complexity" evidence="3">
    <location>
        <begin position="57"/>
        <end position="79"/>
    </location>
</feature>